<keyword evidence="1" id="KW-0732">Signal</keyword>
<organism evidence="2 3">
    <name type="scientific">Entomortierella chlamydospora</name>
    <dbReference type="NCBI Taxonomy" id="101097"/>
    <lineage>
        <taxon>Eukaryota</taxon>
        <taxon>Fungi</taxon>
        <taxon>Fungi incertae sedis</taxon>
        <taxon>Mucoromycota</taxon>
        <taxon>Mortierellomycotina</taxon>
        <taxon>Mortierellomycetes</taxon>
        <taxon>Mortierellales</taxon>
        <taxon>Mortierellaceae</taxon>
        <taxon>Entomortierella</taxon>
    </lineage>
</organism>
<evidence type="ECO:0000256" key="1">
    <source>
        <dbReference type="SAM" id="SignalP"/>
    </source>
</evidence>
<sequence length="228" mass="25750">MVLKSTFAFVAVATLALFSGAPQAEAHSWADCIDWKFKDPKKPSWNDDGGHCTGYARRYPVSLNMPFGTQDKIYRYYQQDADPRVALPCNNRNDGYGSNETRANPVSEAYGGKFGRMTVTTVGDTLCVRWPAKNHAFPQYLIDRYVQINLSPVRNGKDITQMELLQNTVAKLDFANCMPGADIDHKACGGCFKVPRRAPGTYFLQWRWMLNQGQWYASCADIKINKKK</sequence>
<protein>
    <recommendedName>
        <fullName evidence="4">Chitin-binding type-4 domain-containing protein</fullName>
    </recommendedName>
</protein>
<keyword evidence="3" id="KW-1185">Reference proteome</keyword>
<gene>
    <name evidence="2" type="ORF">BGZ80_009966</name>
</gene>
<feature type="chain" id="PRO_5040289849" description="Chitin-binding type-4 domain-containing protein" evidence="1">
    <location>
        <begin position="27"/>
        <end position="228"/>
    </location>
</feature>
<proteinExistence type="predicted"/>
<dbReference type="PANTHER" id="PTHR35559:SF1">
    <property type="entry name" value="CHITIN-BINDING TYPE-4 DOMAIN-CONTAINING PROTEIN"/>
    <property type="match status" value="1"/>
</dbReference>
<dbReference type="AlphaFoldDB" id="A0A9P6T0Q3"/>
<comment type="caution">
    <text evidence="2">The sequence shown here is derived from an EMBL/GenBank/DDBJ whole genome shotgun (WGS) entry which is preliminary data.</text>
</comment>
<evidence type="ECO:0008006" key="4">
    <source>
        <dbReference type="Google" id="ProtNLM"/>
    </source>
</evidence>
<dbReference type="EMBL" id="JAAAID010000647">
    <property type="protein sequence ID" value="KAG0015226.1"/>
    <property type="molecule type" value="Genomic_DNA"/>
</dbReference>
<dbReference type="Proteomes" id="UP000703661">
    <property type="component" value="Unassembled WGS sequence"/>
</dbReference>
<accession>A0A9P6T0Q3</accession>
<dbReference type="OrthoDB" id="20029at2759"/>
<name>A0A9P6T0Q3_9FUNG</name>
<evidence type="ECO:0000313" key="2">
    <source>
        <dbReference type="EMBL" id="KAG0015226.1"/>
    </source>
</evidence>
<dbReference type="PANTHER" id="PTHR35559">
    <property type="entry name" value="CHITIN-BINDING TYPE-4 DOMAIN-CONTAINING PROTEIN"/>
    <property type="match status" value="1"/>
</dbReference>
<reference evidence="2" key="1">
    <citation type="journal article" date="2020" name="Fungal Divers.">
        <title>Resolving the Mortierellaceae phylogeny through synthesis of multi-gene phylogenetics and phylogenomics.</title>
        <authorList>
            <person name="Vandepol N."/>
            <person name="Liber J."/>
            <person name="Desiro A."/>
            <person name="Na H."/>
            <person name="Kennedy M."/>
            <person name="Barry K."/>
            <person name="Grigoriev I.V."/>
            <person name="Miller A.N."/>
            <person name="O'Donnell K."/>
            <person name="Stajich J.E."/>
            <person name="Bonito G."/>
        </authorList>
    </citation>
    <scope>NUCLEOTIDE SEQUENCE</scope>
    <source>
        <strain evidence="2">NRRL 2769</strain>
    </source>
</reference>
<feature type="signal peptide" evidence="1">
    <location>
        <begin position="1"/>
        <end position="26"/>
    </location>
</feature>
<evidence type="ECO:0000313" key="3">
    <source>
        <dbReference type="Proteomes" id="UP000703661"/>
    </source>
</evidence>